<dbReference type="InterPro" id="IPR049052">
    <property type="entry name" value="nSTAND1"/>
</dbReference>
<evidence type="ECO:0000313" key="6">
    <source>
        <dbReference type="Proteomes" id="UP000000657"/>
    </source>
</evidence>
<evidence type="ECO:0000259" key="3">
    <source>
        <dbReference type="Pfam" id="PF13676"/>
    </source>
</evidence>
<dbReference type="PANTHER" id="PTHR19879:SF9">
    <property type="entry name" value="TRANSCRIPTION INITIATION FACTOR TFIID SUBUNIT 5"/>
    <property type="match status" value="1"/>
</dbReference>
<dbReference type="InterPro" id="IPR000157">
    <property type="entry name" value="TIR_dom"/>
</dbReference>
<reference evidence="5 6" key="1">
    <citation type="journal article" date="2007" name="Genome Res.">
        <title>Genome characteristics of facultatively symbiotic Frankia sp. strains reflect host range and host plant biogeography.</title>
        <authorList>
            <person name="Normand P."/>
            <person name="Lapierre P."/>
            <person name="Tisa L.S."/>
            <person name="Gogarten J.P."/>
            <person name="Alloisio N."/>
            <person name="Bagnarol E."/>
            <person name="Bassi C.A."/>
            <person name="Berry A.M."/>
            <person name="Bickhart D.M."/>
            <person name="Choisne N."/>
            <person name="Couloux A."/>
            <person name="Cournoyer B."/>
            <person name="Cruveiller S."/>
            <person name="Daubin V."/>
            <person name="Demange N."/>
            <person name="Francino M.P."/>
            <person name="Goltsman E."/>
            <person name="Huang Y."/>
            <person name="Kopp O.R."/>
            <person name="Labarre L."/>
            <person name="Lapidus A."/>
            <person name="Lavire C."/>
            <person name="Marechal J."/>
            <person name="Martinez M."/>
            <person name="Mastronunzio J.E."/>
            <person name="Mullin B.C."/>
            <person name="Niemann J."/>
            <person name="Pujic P."/>
            <person name="Rawnsley T."/>
            <person name="Rouy Z."/>
            <person name="Schenowitz C."/>
            <person name="Sellstedt A."/>
            <person name="Tavares F."/>
            <person name="Tomkins J.P."/>
            <person name="Vallenet D."/>
            <person name="Valverde C."/>
            <person name="Wall L.G."/>
            <person name="Wang Y."/>
            <person name="Medigue C."/>
            <person name="Benson D.R."/>
        </authorList>
    </citation>
    <scope>NUCLEOTIDE SEQUENCE [LARGE SCALE GENOMIC DNA]</scope>
    <source>
        <strain evidence="6">DSM 45986 / CECT 9034 / ACN14a</strain>
    </source>
</reference>
<name>Q0RSZ9_FRAAA</name>
<dbReference type="Pfam" id="PF13676">
    <property type="entry name" value="TIR_2"/>
    <property type="match status" value="1"/>
</dbReference>
<feature type="domain" description="TIR" evidence="3">
    <location>
        <begin position="6"/>
        <end position="113"/>
    </location>
</feature>
<evidence type="ECO:0000256" key="2">
    <source>
        <dbReference type="SAM" id="MobiDB-lite"/>
    </source>
</evidence>
<feature type="repeat" description="WD" evidence="1">
    <location>
        <begin position="947"/>
        <end position="988"/>
    </location>
</feature>
<evidence type="ECO:0000313" key="5">
    <source>
        <dbReference type="EMBL" id="CAJ59304.1"/>
    </source>
</evidence>
<dbReference type="SUPFAM" id="SSF52540">
    <property type="entry name" value="P-loop containing nucleoside triphosphate hydrolases"/>
    <property type="match status" value="1"/>
</dbReference>
<dbReference type="RefSeq" id="WP_011601879.1">
    <property type="nucleotide sequence ID" value="NC_008278.1"/>
</dbReference>
<dbReference type="HOGENOM" id="CLU_002352_3_1_11"/>
<dbReference type="STRING" id="326424.FRAAL0630"/>
<feature type="compositionally biased region" description="Basic and acidic residues" evidence="2">
    <location>
        <begin position="913"/>
        <end position="933"/>
    </location>
</feature>
<protein>
    <submittedName>
        <fullName evidence="5">WD-repeat protein</fullName>
    </submittedName>
</protein>
<feature type="repeat" description="WD" evidence="1">
    <location>
        <begin position="684"/>
        <end position="717"/>
    </location>
</feature>
<dbReference type="EMBL" id="CT573213">
    <property type="protein sequence ID" value="CAJ59304.1"/>
    <property type="molecule type" value="Genomic_DNA"/>
</dbReference>
<dbReference type="Gene3D" id="2.130.10.10">
    <property type="entry name" value="YVTN repeat-like/Quinoprotein amine dehydrogenase"/>
    <property type="match status" value="2"/>
</dbReference>
<dbReference type="InterPro" id="IPR015943">
    <property type="entry name" value="WD40/YVTN_repeat-like_dom_sf"/>
</dbReference>
<dbReference type="Pfam" id="PF20703">
    <property type="entry name" value="nSTAND1"/>
    <property type="match status" value="1"/>
</dbReference>
<dbReference type="PANTHER" id="PTHR19879">
    <property type="entry name" value="TRANSCRIPTION INITIATION FACTOR TFIID"/>
    <property type="match status" value="1"/>
</dbReference>
<dbReference type="Proteomes" id="UP000000657">
    <property type="component" value="Chromosome"/>
</dbReference>
<dbReference type="eggNOG" id="COG1123">
    <property type="taxonomic scope" value="Bacteria"/>
</dbReference>
<dbReference type="Pfam" id="PF00400">
    <property type="entry name" value="WD40"/>
    <property type="match status" value="4"/>
</dbReference>
<feature type="compositionally biased region" description="Basic and acidic residues" evidence="2">
    <location>
        <begin position="883"/>
        <end position="902"/>
    </location>
</feature>
<evidence type="ECO:0000256" key="1">
    <source>
        <dbReference type="PROSITE-ProRule" id="PRU00221"/>
    </source>
</evidence>
<keyword evidence="6" id="KW-1185">Reference proteome</keyword>
<dbReference type="InterPro" id="IPR036322">
    <property type="entry name" value="WD40_repeat_dom_sf"/>
</dbReference>
<organism evidence="5 6">
    <name type="scientific">Frankia alni (strain DSM 45986 / CECT 9034 / ACN14a)</name>
    <dbReference type="NCBI Taxonomy" id="326424"/>
    <lineage>
        <taxon>Bacteria</taxon>
        <taxon>Bacillati</taxon>
        <taxon>Actinomycetota</taxon>
        <taxon>Actinomycetes</taxon>
        <taxon>Frankiales</taxon>
        <taxon>Frankiaceae</taxon>
        <taxon>Frankia</taxon>
    </lineage>
</organism>
<accession>Q0RSZ9</accession>
<dbReference type="SMART" id="SM00320">
    <property type="entry name" value="WD40"/>
    <property type="match status" value="4"/>
</dbReference>
<dbReference type="AlphaFoldDB" id="Q0RSZ9"/>
<feature type="domain" description="Novel STAND NTPase 1" evidence="4">
    <location>
        <begin position="143"/>
        <end position="534"/>
    </location>
</feature>
<dbReference type="GO" id="GO:0007165">
    <property type="term" value="P:signal transduction"/>
    <property type="evidence" value="ECO:0007669"/>
    <property type="project" value="InterPro"/>
</dbReference>
<gene>
    <name evidence="5" type="ordered locus">FRAAL0630</name>
</gene>
<sequence>MTVARVFVSHASSDVELADRIYRTLADLGHRAFLARDIRTGIRPGEVWKERLHQELRAADAVICVVTEAYNTSPWCAYEIGIAHEVGSLLLPLRAQAGVASPLLDDRQHVAVVDNGGWIGDLDGPLRRVDAAGGLGWAWDRSPFPGLRPFTRDMARVFYGRADELRRLAHRLRALSDRRLLLVVGGSGCGKSSLVTAGLTARLGAEPGWEIADPFLPGRDPTRKLALALAQTAIRVGLRWEPGEIHQRLVADDRALVGLAEELLSAGYGQPRDRLLLVVDQGEELFTRADAAERARFAGVLSRGLDGPIRVVIAVRSEFQDQLFALPELHGAHLHTFPLRPLARDMLSVVITEPARVAGLSVEPELVSQMVADTDGGEALPLLAFTLHELARNQTRGGRLSAQRYEELGGVRGALARRADAVLDEAVAAARLPRAEILAGMAELATLDEGGRRTRRRIEVAELPSEAMRTAFGVFVEQRLLSTASDSLGGAGVGVVHEALLSVWPPLDAAIREREAALLSEGQVERAAAAWAHGGPLWDVDRLTAATTILWGSYDRFRAGGRAVVNLNNAGQRFLAECHCRVEAARHRERRRRRRTIAVLAALLAVTLAGAATAGWQGVSARQAQHSAERAQRAVIAQALLTRADDVSATDRIRALRLSLAAWAVHPDAASQERLQTLASSRTALANGSPVTAVAFSRDGKLLATGGADASVLLWSVAAGPDQPRRVGLPLTGLRSQVTAVTFSADGRQLVATGFDRTRMAWDIGDSARPRPVDPVAPALGPVDTCVDRSPAAPVEAVGEELGGVSLWSAGGGAGNRRLLGWLPAGPGEARAVRFSPDGSILAVGSGRGVRLWDARTAARLPPATADAADLIGRPALDACASETEKDEVRRDREGRESREGRSGPAGDGADTSARDARDARDAQDSRNARDSLDPPAPSLRPIGQPLTGHTHAVFSLAFSQDGSVLASGGNDGMLRLWRVSTVNASRRQVVAAACAEAGGGLDASSWQFYLPGVPYRPTCER</sequence>
<keyword evidence="1" id="KW-0853">WD repeat</keyword>
<dbReference type="eggNOG" id="COG2319">
    <property type="taxonomic scope" value="Bacteria"/>
</dbReference>
<dbReference type="PROSITE" id="PS50294">
    <property type="entry name" value="WD_REPEATS_REGION"/>
    <property type="match status" value="3"/>
</dbReference>
<evidence type="ECO:0000259" key="4">
    <source>
        <dbReference type="Pfam" id="PF20703"/>
    </source>
</evidence>
<proteinExistence type="predicted"/>
<dbReference type="PROSITE" id="PS50082">
    <property type="entry name" value="WD_REPEATS_2"/>
    <property type="match status" value="3"/>
</dbReference>
<dbReference type="InterPro" id="IPR027417">
    <property type="entry name" value="P-loop_NTPase"/>
</dbReference>
<feature type="repeat" description="WD" evidence="1">
    <location>
        <begin position="731"/>
        <end position="764"/>
    </location>
</feature>
<dbReference type="InterPro" id="IPR035897">
    <property type="entry name" value="Toll_tir_struct_dom_sf"/>
</dbReference>
<feature type="region of interest" description="Disordered" evidence="2">
    <location>
        <begin position="878"/>
        <end position="947"/>
    </location>
</feature>
<dbReference type="SUPFAM" id="SSF52200">
    <property type="entry name" value="Toll/Interleukin receptor TIR domain"/>
    <property type="match status" value="1"/>
</dbReference>
<dbReference type="InterPro" id="IPR001680">
    <property type="entry name" value="WD40_rpt"/>
</dbReference>
<dbReference type="Gene3D" id="3.40.50.10140">
    <property type="entry name" value="Toll/interleukin-1 receptor homology (TIR) domain"/>
    <property type="match status" value="1"/>
</dbReference>
<dbReference type="KEGG" id="fal:FRAAL0630"/>
<dbReference type="SUPFAM" id="SSF50978">
    <property type="entry name" value="WD40 repeat-like"/>
    <property type="match status" value="1"/>
</dbReference>